<dbReference type="AlphaFoldDB" id="A0A9D4CHT5"/>
<gene>
    <name evidence="1" type="ORF">DPMN_051415</name>
</gene>
<keyword evidence="2" id="KW-1185">Reference proteome</keyword>
<reference evidence="1" key="1">
    <citation type="journal article" date="2019" name="bioRxiv">
        <title>The Genome of the Zebra Mussel, Dreissena polymorpha: A Resource for Invasive Species Research.</title>
        <authorList>
            <person name="McCartney M.A."/>
            <person name="Auch B."/>
            <person name="Kono T."/>
            <person name="Mallez S."/>
            <person name="Zhang Y."/>
            <person name="Obille A."/>
            <person name="Becker A."/>
            <person name="Abrahante J.E."/>
            <person name="Garbe J."/>
            <person name="Badalamenti J.P."/>
            <person name="Herman A."/>
            <person name="Mangelson H."/>
            <person name="Liachko I."/>
            <person name="Sullivan S."/>
            <person name="Sone E.D."/>
            <person name="Koren S."/>
            <person name="Silverstein K.A.T."/>
            <person name="Beckman K.B."/>
            <person name="Gohl D.M."/>
        </authorList>
    </citation>
    <scope>NUCLEOTIDE SEQUENCE</scope>
    <source>
        <strain evidence="1">Duluth1</strain>
        <tissue evidence="1">Whole animal</tissue>
    </source>
</reference>
<evidence type="ECO:0000313" key="2">
    <source>
        <dbReference type="Proteomes" id="UP000828390"/>
    </source>
</evidence>
<dbReference type="EMBL" id="JAIWYP010000012">
    <property type="protein sequence ID" value="KAH3725569.1"/>
    <property type="molecule type" value="Genomic_DNA"/>
</dbReference>
<proteinExistence type="predicted"/>
<accession>A0A9D4CHT5</accession>
<name>A0A9D4CHT5_DREPO</name>
<protein>
    <submittedName>
        <fullName evidence="1">Uncharacterized protein</fullName>
    </submittedName>
</protein>
<dbReference type="Proteomes" id="UP000828390">
    <property type="component" value="Unassembled WGS sequence"/>
</dbReference>
<reference evidence="1" key="2">
    <citation type="submission" date="2020-11" db="EMBL/GenBank/DDBJ databases">
        <authorList>
            <person name="McCartney M.A."/>
            <person name="Auch B."/>
            <person name="Kono T."/>
            <person name="Mallez S."/>
            <person name="Becker A."/>
            <person name="Gohl D.M."/>
            <person name="Silverstein K.A.T."/>
            <person name="Koren S."/>
            <person name="Bechman K.B."/>
            <person name="Herman A."/>
            <person name="Abrahante J.E."/>
            <person name="Garbe J."/>
        </authorList>
    </citation>
    <scope>NUCLEOTIDE SEQUENCE</scope>
    <source>
        <strain evidence="1">Duluth1</strain>
        <tissue evidence="1">Whole animal</tissue>
    </source>
</reference>
<organism evidence="1 2">
    <name type="scientific">Dreissena polymorpha</name>
    <name type="common">Zebra mussel</name>
    <name type="synonym">Mytilus polymorpha</name>
    <dbReference type="NCBI Taxonomy" id="45954"/>
    <lineage>
        <taxon>Eukaryota</taxon>
        <taxon>Metazoa</taxon>
        <taxon>Spiralia</taxon>
        <taxon>Lophotrochozoa</taxon>
        <taxon>Mollusca</taxon>
        <taxon>Bivalvia</taxon>
        <taxon>Autobranchia</taxon>
        <taxon>Heteroconchia</taxon>
        <taxon>Euheterodonta</taxon>
        <taxon>Imparidentia</taxon>
        <taxon>Neoheterodontei</taxon>
        <taxon>Myida</taxon>
        <taxon>Dreissenoidea</taxon>
        <taxon>Dreissenidae</taxon>
        <taxon>Dreissena</taxon>
    </lineage>
</organism>
<evidence type="ECO:0000313" key="1">
    <source>
        <dbReference type="EMBL" id="KAH3725569.1"/>
    </source>
</evidence>
<sequence length="66" mass="7628">MSDKESYEISNGNGKEESIKIVKKVANKLYREGLICKKLKDYLIPKNPQVARVKGNPKIHYKRQPL</sequence>
<comment type="caution">
    <text evidence="1">The sequence shown here is derived from an EMBL/GenBank/DDBJ whole genome shotgun (WGS) entry which is preliminary data.</text>
</comment>